<comment type="catalytic activity">
    <reaction evidence="5">
        <text>a 2'-deoxyadenosine in DNA + S-adenosyl-L-methionine = an N(6)-methyl-2'-deoxyadenosine in DNA + S-adenosyl-L-homocysteine + H(+)</text>
        <dbReference type="Rhea" id="RHEA:15197"/>
        <dbReference type="Rhea" id="RHEA-COMP:12418"/>
        <dbReference type="Rhea" id="RHEA-COMP:12419"/>
        <dbReference type="ChEBI" id="CHEBI:15378"/>
        <dbReference type="ChEBI" id="CHEBI:57856"/>
        <dbReference type="ChEBI" id="CHEBI:59789"/>
        <dbReference type="ChEBI" id="CHEBI:90615"/>
        <dbReference type="ChEBI" id="CHEBI:90616"/>
        <dbReference type="EC" id="2.1.1.72"/>
    </reaction>
</comment>
<organism evidence="8 9">
    <name type="scientific">Acetobacterium fimetarium</name>
    <dbReference type="NCBI Taxonomy" id="52691"/>
    <lineage>
        <taxon>Bacteria</taxon>
        <taxon>Bacillati</taxon>
        <taxon>Bacillota</taxon>
        <taxon>Clostridia</taxon>
        <taxon>Eubacteriales</taxon>
        <taxon>Eubacteriaceae</taxon>
        <taxon>Acetobacterium</taxon>
    </lineage>
</organism>
<evidence type="ECO:0000313" key="9">
    <source>
        <dbReference type="Proteomes" id="UP000603234"/>
    </source>
</evidence>
<dbReference type="InterPro" id="IPR050953">
    <property type="entry name" value="N4_N6_ade-DNA_methylase"/>
</dbReference>
<keyword evidence="8" id="KW-0540">Nuclease</keyword>
<dbReference type="RefSeq" id="WP_420797521.1">
    <property type="nucleotide sequence ID" value="NZ_WJBC01000006.1"/>
</dbReference>
<dbReference type="Proteomes" id="UP000603234">
    <property type="component" value="Unassembled WGS sequence"/>
</dbReference>
<dbReference type="PANTHER" id="PTHR33841:SF1">
    <property type="entry name" value="DNA METHYLTRANSFERASE A"/>
    <property type="match status" value="1"/>
</dbReference>
<keyword evidence="8" id="KW-0255">Endonuclease</keyword>
<evidence type="ECO:0000256" key="3">
    <source>
        <dbReference type="ARBA" id="ARBA00022679"/>
    </source>
</evidence>
<keyword evidence="6" id="KW-0175">Coiled coil</keyword>
<feature type="non-terminal residue" evidence="8">
    <location>
        <position position="739"/>
    </location>
</feature>
<dbReference type="Gene3D" id="3.40.50.150">
    <property type="entry name" value="Vaccinia Virus protein VP39"/>
    <property type="match status" value="1"/>
</dbReference>
<keyword evidence="9" id="KW-1185">Reference proteome</keyword>
<feature type="coiled-coil region" evidence="6">
    <location>
        <begin position="191"/>
        <end position="218"/>
    </location>
</feature>
<dbReference type="InterPro" id="IPR011639">
    <property type="entry name" value="MethylTrfase_TaqI-like_dom"/>
</dbReference>
<keyword evidence="3" id="KW-0808">Transferase</keyword>
<keyword evidence="8" id="KW-0378">Hydrolase</keyword>
<evidence type="ECO:0000256" key="5">
    <source>
        <dbReference type="ARBA" id="ARBA00047942"/>
    </source>
</evidence>
<feature type="domain" description="Type II methyltransferase M.TaqI-like" evidence="7">
    <location>
        <begin position="598"/>
        <end position="712"/>
    </location>
</feature>
<evidence type="ECO:0000256" key="4">
    <source>
        <dbReference type="ARBA" id="ARBA00022691"/>
    </source>
</evidence>
<dbReference type="SUPFAM" id="SSF53335">
    <property type="entry name" value="S-adenosyl-L-methionine-dependent methyltransferases"/>
    <property type="match status" value="1"/>
</dbReference>
<dbReference type="EC" id="2.1.1.72" evidence="1"/>
<protein>
    <recommendedName>
        <fullName evidence="1">site-specific DNA-methyltransferase (adenine-specific)</fullName>
        <ecNumber evidence="1">2.1.1.72</ecNumber>
    </recommendedName>
</protein>
<evidence type="ECO:0000313" key="8">
    <source>
        <dbReference type="EMBL" id="MBC3803919.1"/>
    </source>
</evidence>
<proteinExistence type="predicted"/>
<keyword evidence="4" id="KW-0949">S-adenosyl-L-methionine</keyword>
<keyword evidence="2" id="KW-0489">Methyltransferase</keyword>
<dbReference type="GO" id="GO:0004519">
    <property type="term" value="F:endonuclease activity"/>
    <property type="evidence" value="ECO:0007669"/>
    <property type="project" value="UniProtKB-KW"/>
</dbReference>
<sequence>MEAKKQLLKQTFETAFDMKCYERFIIEFFNTVEIVAPYNKITNYLSEFSFNIISHSHVANYTDHERNRIAILAVELKTGKNVERARSAQRNFVSKLISANNYDAAIVAFYTEKDTKWRLSFVKLDQEWLGEGKVKTTITPAKRYSYLVGVKEPCHTAKEQLFPIFKEENFKPTLAKIEEAFSVEAVTDEFFKEYKEKYHELREHLEKSEEFLEAAEKHEFTSEQFAKKLMGQLAFLYFIQKKGWLGVKVVKKSLTVKEYKNAYYQTQASKTVIPKAYEQKELDLYKLKASALTGDYLTDDEADILASCFKSEPWGSGTKSFIRDLFKSCVKSGKNFFEDFLEPLFYEALSIKRGEHHYYKRFNCKIPFLNGGLFDPIENYDWKYSKFDIPNGMFSTRTENDDRNGSGILDVFERYNFTMNEDEPLEREVAVDPEMLGKIFENLLDSDDRKSKGAFYTPREIVHYMCQESLINYLLNETAIPYEDLKQFILYGEIMKDEDCANTMNLKNEDIRRLPKTVFDNLREIDIALENVKIADPAVGSGAFPLGMLSEIVKARENITAYVAAQIINQNKNTQKSQRAAYYESRAPYKIKWKTIKNSIYGVDIEASAVDIAKLRLWLSLIVDEDLTPSYNDICCGITTQIDPKPLPNLDFNIMCGNSLIDEFDGIKLFDDSLFDKDESGNKKQSKNMQITLFQDQMELQIEKLFNEQDRLFGENNTDNKKYLKKEIDKTIDHIIRSK</sequence>
<dbReference type="InterPro" id="IPR029063">
    <property type="entry name" value="SAM-dependent_MTases_sf"/>
</dbReference>
<dbReference type="PANTHER" id="PTHR33841">
    <property type="entry name" value="DNA METHYLTRANSFERASE YEEA-RELATED"/>
    <property type="match status" value="1"/>
</dbReference>
<reference evidence="8 9" key="1">
    <citation type="journal article" date="2020" name="mSystems">
        <title>Defining Genomic and Predicted Metabolic Features of the Acetobacterium Genus.</title>
        <authorList>
            <person name="Ross D.E."/>
            <person name="Marshall C.W."/>
            <person name="Gulliver D."/>
            <person name="May H.D."/>
            <person name="Norman R.S."/>
        </authorList>
    </citation>
    <scope>NUCLEOTIDE SEQUENCE [LARGE SCALE GENOMIC DNA]</scope>
    <source>
        <strain evidence="8 9">DSM 8238</strain>
    </source>
</reference>
<name>A0ABR6WTI3_9FIRM</name>
<evidence type="ECO:0000256" key="2">
    <source>
        <dbReference type="ARBA" id="ARBA00022603"/>
    </source>
</evidence>
<evidence type="ECO:0000259" key="7">
    <source>
        <dbReference type="Pfam" id="PF07669"/>
    </source>
</evidence>
<dbReference type="Pfam" id="PF07669">
    <property type="entry name" value="Eco57I"/>
    <property type="match status" value="1"/>
</dbReference>
<accession>A0ABR6WTI3</accession>
<evidence type="ECO:0000256" key="1">
    <source>
        <dbReference type="ARBA" id="ARBA00011900"/>
    </source>
</evidence>
<dbReference type="EMBL" id="WJBC01000006">
    <property type="protein sequence ID" value="MBC3803919.1"/>
    <property type="molecule type" value="Genomic_DNA"/>
</dbReference>
<evidence type="ECO:0000256" key="6">
    <source>
        <dbReference type="SAM" id="Coils"/>
    </source>
</evidence>
<gene>
    <name evidence="8" type="ORF">GH808_05645</name>
</gene>
<comment type="caution">
    <text evidence="8">The sequence shown here is derived from an EMBL/GenBank/DDBJ whole genome shotgun (WGS) entry which is preliminary data.</text>
</comment>